<evidence type="ECO:0000256" key="1">
    <source>
        <dbReference type="ARBA" id="ARBA00022801"/>
    </source>
</evidence>
<dbReference type="Gene3D" id="3.40.1090.10">
    <property type="entry name" value="Cytosolic phospholipase A2 catalytic domain"/>
    <property type="match status" value="2"/>
</dbReference>
<comment type="caution">
    <text evidence="6">The sequence shown here is derived from an EMBL/GenBank/DDBJ whole genome shotgun (WGS) entry which is preliminary data.</text>
</comment>
<reference evidence="7 9" key="2">
    <citation type="submission" date="2020-02" db="EMBL/GenBank/DDBJ databases">
        <title>Genome sequence of Parvularcula flava strain NH6-79.</title>
        <authorList>
            <person name="Abdul Karim M.H."/>
            <person name="Lam M.Q."/>
            <person name="Chen S.J."/>
            <person name="Yahya A."/>
            <person name="Shahir S."/>
            <person name="Shamsir M.S."/>
            <person name="Chong C.S."/>
        </authorList>
    </citation>
    <scope>NUCLEOTIDE SEQUENCE [LARGE SCALE GENOMIC DNA]</scope>
    <source>
        <strain evidence="7 9">NH6-79</strain>
    </source>
</reference>
<dbReference type="AlphaFoldDB" id="A0A8J3EPZ1"/>
<dbReference type="InterPro" id="IPR002641">
    <property type="entry name" value="PNPLA_dom"/>
</dbReference>
<evidence type="ECO:0000313" key="8">
    <source>
        <dbReference type="Proteomes" id="UP000621856"/>
    </source>
</evidence>
<evidence type="ECO:0000259" key="5">
    <source>
        <dbReference type="PROSITE" id="PS51635"/>
    </source>
</evidence>
<proteinExistence type="predicted"/>
<dbReference type="EMBL" id="BMGZ01000003">
    <property type="protein sequence ID" value="GGI00260.1"/>
    <property type="molecule type" value="Genomic_DNA"/>
</dbReference>
<evidence type="ECO:0000313" key="9">
    <source>
        <dbReference type="Proteomes" id="UP000818603"/>
    </source>
</evidence>
<dbReference type="Pfam" id="PF01734">
    <property type="entry name" value="Patatin"/>
    <property type="match status" value="1"/>
</dbReference>
<name>A0A8J3EPZ1_9PROT</name>
<protein>
    <submittedName>
        <fullName evidence="6 7">Patatin</fullName>
    </submittedName>
</protein>
<accession>A0A8J3EPZ1</accession>
<dbReference type="GO" id="GO:0016787">
    <property type="term" value="F:hydrolase activity"/>
    <property type="evidence" value="ECO:0007669"/>
    <property type="project" value="UniProtKB-UniRule"/>
</dbReference>
<keyword evidence="1 4" id="KW-0378">Hydrolase</keyword>
<organism evidence="6 8">
    <name type="scientific">Aquisalinus luteolus</name>
    <dbReference type="NCBI Taxonomy" id="1566827"/>
    <lineage>
        <taxon>Bacteria</taxon>
        <taxon>Pseudomonadati</taxon>
        <taxon>Pseudomonadota</taxon>
        <taxon>Alphaproteobacteria</taxon>
        <taxon>Parvularculales</taxon>
        <taxon>Parvularculaceae</taxon>
        <taxon>Aquisalinus</taxon>
    </lineage>
</organism>
<evidence type="ECO:0000256" key="3">
    <source>
        <dbReference type="ARBA" id="ARBA00023098"/>
    </source>
</evidence>
<comment type="caution">
    <text evidence="4">Lacks conserved residue(s) required for the propagation of feature annotation.</text>
</comment>
<keyword evidence="2 4" id="KW-0442">Lipid degradation</keyword>
<dbReference type="PANTHER" id="PTHR14226">
    <property type="entry name" value="NEUROPATHY TARGET ESTERASE/SWISS CHEESE D.MELANOGASTER"/>
    <property type="match status" value="1"/>
</dbReference>
<evidence type="ECO:0000256" key="4">
    <source>
        <dbReference type="PROSITE-ProRule" id="PRU01161"/>
    </source>
</evidence>
<reference evidence="6" key="3">
    <citation type="submission" date="2020-09" db="EMBL/GenBank/DDBJ databases">
        <authorList>
            <person name="Sun Q."/>
            <person name="Zhou Y."/>
        </authorList>
    </citation>
    <scope>NUCLEOTIDE SEQUENCE</scope>
    <source>
        <strain evidence="6">CGMCC 1.14984</strain>
    </source>
</reference>
<reference evidence="6" key="1">
    <citation type="journal article" date="2014" name="Int. J. Syst. Evol. Microbiol.">
        <title>Complete genome sequence of Corynebacterium casei LMG S-19264T (=DSM 44701T), isolated from a smear-ripened cheese.</title>
        <authorList>
            <consortium name="US DOE Joint Genome Institute (JGI-PGF)"/>
            <person name="Walter F."/>
            <person name="Albersmeier A."/>
            <person name="Kalinowski J."/>
            <person name="Ruckert C."/>
        </authorList>
    </citation>
    <scope>NUCLEOTIDE SEQUENCE</scope>
    <source>
        <strain evidence="6">CGMCC 1.14984</strain>
    </source>
</reference>
<feature type="active site" description="Nucleophile" evidence="4">
    <location>
        <position position="54"/>
    </location>
</feature>
<evidence type="ECO:0000256" key="2">
    <source>
        <dbReference type="ARBA" id="ARBA00022963"/>
    </source>
</evidence>
<dbReference type="Proteomes" id="UP000818603">
    <property type="component" value="Unassembled WGS sequence"/>
</dbReference>
<feature type="domain" description="PNPLA" evidence="5">
    <location>
        <begin position="21"/>
        <end position="183"/>
    </location>
</feature>
<dbReference type="RefSeq" id="WP_155141818.1">
    <property type="nucleotide sequence ID" value="NZ_BMGZ01000003.1"/>
</dbReference>
<dbReference type="EMBL" id="VCJR02000003">
    <property type="protein sequence ID" value="NHK29115.1"/>
    <property type="molecule type" value="Genomic_DNA"/>
</dbReference>
<dbReference type="PANTHER" id="PTHR14226:SF76">
    <property type="entry name" value="NTE FAMILY PROTEIN RSSA"/>
    <property type="match status" value="1"/>
</dbReference>
<keyword evidence="9" id="KW-1185">Reference proteome</keyword>
<keyword evidence="3 4" id="KW-0443">Lipid metabolism</keyword>
<dbReference type="InterPro" id="IPR016035">
    <property type="entry name" value="Acyl_Trfase/lysoPLipase"/>
</dbReference>
<evidence type="ECO:0000313" key="6">
    <source>
        <dbReference type="EMBL" id="GGI00260.1"/>
    </source>
</evidence>
<dbReference type="Proteomes" id="UP000621856">
    <property type="component" value="Unassembled WGS sequence"/>
</dbReference>
<dbReference type="GO" id="GO:0016042">
    <property type="term" value="P:lipid catabolic process"/>
    <property type="evidence" value="ECO:0007669"/>
    <property type="project" value="UniProtKB-UniRule"/>
</dbReference>
<sequence>MLNKSLTPQTASTNKGPKIGLALGSGAARGWAHIGVLRAFDEMGYKPDVIAGCSVGALVGGAHLLGVLPEFEKWARELGPLAALRDFAVNISHGGFLNPDAAFKAFRHADKDFADLPIPFGVNATDLGTGREHWVTTGSVIDAVRASSAIPMVIHAARLPHEHGDHWFVDGALSNPVPVDLARSLGADKVIAVDLTAVALTLERFDPPPTRAVTLVEPAPLVEQQHLLPEPLHHLLANTRHYVERQIQLAKAKMQATPHFFETAIATIDIFQTQLAEAKAQIHKPDIRLMPDMRAAGPTSFDRADEFIDIGYRVTMEARDEISALFAGEDIEGAEVIL</sequence>
<feature type="active site" description="Proton acceptor" evidence="4">
    <location>
        <position position="170"/>
    </location>
</feature>
<dbReference type="InterPro" id="IPR050301">
    <property type="entry name" value="NTE"/>
</dbReference>
<evidence type="ECO:0000313" key="7">
    <source>
        <dbReference type="EMBL" id="NHK29115.1"/>
    </source>
</evidence>
<dbReference type="PROSITE" id="PS51635">
    <property type="entry name" value="PNPLA"/>
    <property type="match status" value="1"/>
</dbReference>
<feature type="short sequence motif" description="DGA/G" evidence="4">
    <location>
        <begin position="170"/>
        <end position="172"/>
    </location>
</feature>
<gene>
    <name evidence="7" type="ORF">FF098_014425</name>
    <name evidence="6" type="ORF">GCM10011355_28130</name>
</gene>
<feature type="short sequence motif" description="GXSXG" evidence="4">
    <location>
        <begin position="52"/>
        <end position="56"/>
    </location>
</feature>
<dbReference type="SUPFAM" id="SSF52151">
    <property type="entry name" value="FabD/lysophospholipase-like"/>
    <property type="match status" value="1"/>
</dbReference>